<dbReference type="RefSeq" id="XP_002289154.1">
    <property type="nucleotide sequence ID" value="XM_002289118.1"/>
</dbReference>
<sequence>MQKKKLGRRHLPMFDRGEGSTNDNSMHDALFDEFAIAVCNAGVVARKEVFETWATALYIHDSFLKNKNNQQQEEEQCIRRVADIAAGHGLLAWSLLILDDEQRRNQQTKTNEEVTYQPLTAFCLDVHMPPSAERVQKAMLETWPHLEKQFDYVEGRLEQLVPHRSCLLAGVHTCGTLSDVLIATAAECAVPLALVPCCHSRKRKVLEACASPFARREYELIYNTKGTITDLVDRLDEARMVALENSGMDVDELFIPEIFTGKNRLIMGYLPLTRSEYPRVAEADDQSKQEVVVWKGQMPPLKVRDTVPARSTAMINPRARFMKGFYVPCEDSHDNRALVANISGRAEANNRKVIMHNRHHIEMPQFDLSLWLPPGEMNLSKEAISSFVESKYPNIECNVSILDDYTDSKSGRRAQTFRIQYKNVISVGSDETIRNKFISFVDANKVHKELYDEIPIVFIGAKCR</sequence>
<reference evidence="3 4" key="2">
    <citation type="journal article" date="2008" name="Nature">
        <title>The Phaeodactylum genome reveals the evolutionary history of diatom genomes.</title>
        <authorList>
            <person name="Bowler C."/>
            <person name="Allen A.E."/>
            <person name="Badger J.H."/>
            <person name="Grimwood J."/>
            <person name="Jabbari K."/>
            <person name="Kuo A."/>
            <person name="Maheswari U."/>
            <person name="Martens C."/>
            <person name="Maumus F."/>
            <person name="Otillar R.P."/>
            <person name="Rayko E."/>
            <person name="Salamov A."/>
            <person name="Vandepoele K."/>
            <person name="Beszteri B."/>
            <person name="Gruber A."/>
            <person name="Heijde M."/>
            <person name="Katinka M."/>
            <person name="Mock T."/>
            <person name="Valentin K."/>
            <person name="Verret F."/>
            <person name="Berges J.A."/>
            <person name="Brownlee C."/>
            <person name="Cadoret J.P."/>
            <person name="Chiovitti A."/>
            <person name="Choi C.J."/>
            <person name="Coesel S."/>
            <person name="De Martino A."/>
            <person name="Detter J.C."/>
            <person name="Durkin C."/>
            <person name="Falciatore A."/>
            <person name="Fournet J."/>
            <person name="Haruta M."/>
            <person name="Huysman M.J."/>
            <person name="Jenkins B.D."/>
            <person name="Jiroutova K."/>
            <person name="Jorgensen R.E."/>
            <person name="Joubert Y."/>
            <person name="Kaplan A."/>
            <person name="Kroger N."/>
            <person name="Kroth P.G."/>
            <person name="La Roche J."/>
            <person name="Lindquist E."/>
            <person name="Lommer M."/>
            <person name="Martin-Jezequel V."/>
            <person name="Lopez P.J."/>
            <person name="Lucas S."/>
            <person name="Mangogna M."/>
            <person name="McGinnis K."/>
            <person name="Medlin L.K."/>
            <person name="Montsant A."/>
            <person name="Oudot-Le Secq M.P."/>
            <person name="Napoli C."/>
            <person name="Obornik M."/>
            <person name="Parker M.S."/>
            <person name="Petit J.L."/>
            <person name="Porcel B.M."/>
            <person name="Poulsen N."/>
            <person name="Robison M."/>
            <person name="Rychlewski L."/>
            <person name="Rynearson T.A."/>
            <person name="Schmutz J."/>
            <person name="Shapiro H."/>
            <person name="Siaut M."/>
            <person name="Stanley M."/>
            <person name="Sussman M.R."/>
            <person name="Taylor A.R."/>
            <person name="Vardi A."/>
            <person name="von Dassow P."/>
            <person name="Vyverman W."/>
            <person name="Willis A."/>
            <person name="Wyrwicz L.S."/>
            <person name="Rokhsar D.S."/>
            <person name="Weissenbach J."/>
            <person name="Armbrust E.V."/>
            <person name="Green B.R."/>
            <person name="Van de Peer Y."/>
            <person name="Grigoriev I.V."/>
        </authorList>
    </citation>
    <scope>NUCLEOTIDE SEQUENCE [LARGE SCALE GENOMIC DNA]</scope>
    <source>
        <strain evidence="3 4">CCMP1335</strain>
    </source>
</reference>
<dbReference type="PaxDb" id="35128-Thaps4116"/>
<dbReference type="eggNOG" id="ENOG502SA6C">
    <property type="taxonomic scope" value="Eukaryota"/>
</dbReference>
<feature type="region of interest" description="Disordered" evidence="1">
    <location>
        <begin position="1"/>
        <end position="22"/>
    </location>
</feature>
<evidence type="ECO:0000256" key="1">
    <source>
        <dbReference type="SAM" id="MobiDB-lite"/>
    </source>
</evidence>
<gene>
    <name evidence="3" type="ORF">THAPSDRAFT_4116</name>
</gene>
<evidence type="ECO:0000259" key="2">
    <source>
        <dbReference type="Pfam" id="PF13679"/>
    </source>
</evidence>
<dbReference type="OMA" id="EVFETWA"/>
<dbReference type="GeneID" id="7446744"/>
<dbReference type="AlphaFoldDB" id="B8C0Z4"/>
<name>B8C0Z4_THAPS</name>
<dbReference type="Gene3D" id="3.30.70.380">
    <property type="entry name" value="Ferrodoxin-fold anticodon-binding domain"/>
    <property type="match status" value="1"/>
</dbReference>
<protein>
    <recommendedName>
        <fullName evidence="2">Methyltransferase domain-containing protein</fullName>
    </recommendedName>
</protein>
<dbReference type="InParanoid" id="B8C0Z4"/>
<feature type="domain" description="Methyltransferase" evidence="2">
    <location>
        <begin position="74"/>
        <end position="200"/>
    </location>
</feature>
<evidence type="ECO:0000313" key="4">
    <source>
        <dbReference type="Proteomes" id="UP000001449"/>
    </source>
</evidence>
<evidence type="ECO:0000313" key="3">
    <source>
        <dbReference type="EMBL" id="EED92691.1"/>
    </source>
</evidence>
<accession>B8C0Z4</accession>
<organism evidence="3 4">
    <name type="scientific">Thalassiosira pseudonana</name>
    <name type="common">Marine diatom</name>
    <name type="synonym">Cyclotella nana</name>
    <dbReference type="NCBI Taxonomy" id="35128"/>
    <lineage>
        <taxon>Eukaryota</taxon>
        <taxon>Sar</taxon>
        <taxon>Stramenopiles</taxon>
        <taxon>Ochrophyta</taxon>
        <taxon>Bacillariophyta</taxon>
        <taxon>Coscinodiscophyceae</taxon>
        <taxon>Thalassiosirophycidae</taxon>
        <taxon>Thalassiosirales</taxon>
        <taxon>Thalassiosiraceae</taxon>
        <taxon>Thalassiosira</taxon>
    </lineage>
</organism>
<proteinExistence type="predicted"/>
<dbReference type="InterPro" id="IPR036690">
    <property type="entry name" value="Fdx_antiC-bd_sf"/>
</dbReference>
<dbReference type="KEGG" id="tps:THAPSDRAFT_4116"/>
<dbReference type="HOGENOM" id="CLU_589898_0_0_1"/>
<dbReference type="Pfam" id="PF13679">
    <property type="entry name" value="Methyltransf_32"/>
    <property type="match status" value="1"/>
</dbReference>
<dbReference type="EMBL" id="CM000641">
    <property type="protein sequence ID" value="EED92691.1"/>
    <property type="molecule type" value="Genomic_DNA"/>
</dbReference>
<dbReference type="InterPro" id="IPR025714">
    <property type="entry name" value="Methyltranfer_dom"/>
</dbReference>
<reference evidence="3 4" key="1">
    <citation type="journal article" date="2004" name="Science">
        <title>The genome of the diatom Thalassiosira pseudonana: ecology, evolution, and metabolism.</title>
        <authorList>
            <person name="Armbrust E.V."/>
            <person name="Berges J.A."/>
            <person name="Bowler C."/>
            <person name="Green B.R."/>
            <person name="Martinez D."/>
            <person name="Putnam N.H."/>
            <person name="Zhou S."/>
            <person name="Allen A.E."/>
            <person name="Apt K.E."/>
            <person name="Bechner M."/>
            <person name="Brzezinski M.A."/>
            <person name="Chaal B.K."/>
            <person name="Chiovitti A."/>
            <person name="Davis A.K."/>
            <person name="Demarest M.S."/>
            <person name="Detter J.C."/>
            <person name="Glavina T."/>
            <person name="Goodstein D."/>
            <person name="Hadi M.Z."/>
            <person name="Hellsten U."/>
            <person name="Hildebrand M."/>
            <person name="Jenkins B.D."/>
            <person name="Jurka J."/>
            <person name="Kapitonov V.V."/>
            <person name="Kroger N."/>
            <person name="Lau W.W."/>
            <person name="Lane T.W."/>
            <person name="Larimer F.W."/>
            <person name="Lippmeier J.C."/>
            <person name="Lucas S."/>
            <person name="Medina M."/>
            <person name="Montsant A."/>
            <person name="Obornik M."/>
            <person name="Parker M.S."/>
            <person name="Palenik B."/>
            <person name="Pazour G.J."/>
            <person name="Richardson P.M."/>
            <person name="Rynearson T.A."/>
            <person name="Saito M.A."/>
            <person name="Schwartz D.C."/>
            <person name="Thamatrakoln K."/>
            <person name="Valentin K."/>
            <person name="Vardi A."/>
            <person name="Wilkerson F.P."/>
            <person name="Rokhsar D.S."/>
        </authorList>
    </citation>
    <scope>NUCLEOTIDE SEQUENCE [LARGE SCALE GENOMIC DNA]</scope>
    <source>
        <strain evidence="3 4">CCMP1335</strain>
    </source>
</reference>
<dbReference type="Proteomes" id="UP000001449">
    <property type="component" value="Chromosome 4"/>
</dbReference>
<keyword evidence="4" id="KW-1185">Reference proteome</keyword>
<feature type="compositionally biased region" description="Basic residues" evidence="1">
    <location>
        <begin position="1"/>
        <end position="11"/>
    </location>
</feature>